<organism evidence="2 3">
    <name type="scientific">Polaromonas eurypsychrophila</name>
    <dbReference type="NCBI Taxonomy" id="1614635"/>
    <lineage>
        <taxon>Bacteria</taxon>
        <taxon>Pseudomonadati</taxon>
        <taxon>Pseudomonadota</taxon>
        <taxon>Betaproteobacteria</taxon>
        <taxon>Burkholderiales</taxon>
        <taxon>Comamonadaceae</taxon>
        <taxon>Polaromonas</taxon>
    </lineage>
</organism>
<dbReference type="AlphaFoldDB" id="A0A916SUH4"/>
<feature type="transmembrane region" description="Helical" evidence="1">
    <location>
        <begin position="83"/>
        <end position="108"/>
    </location>
</feature>
<sequence>MNAIPSATNPIVAAISALYGFVRSIDQGLDQLLEKMKQSENSTVSRTASVIEGAKYGFGIGYVTSVIILAVGQLILGNPLAAVGAVASAAVLINPIAMTCGAIGAIYYGWQALDDDAKNAILSRLMEAFSIGAELIKAIISFVLVRTKDLLSSENLTEVKRFITEAASAFGNSLSDVTKAIKDTVVDTYETVSSKAKQGAADAHDFIANKLRREKLGVSCELPMTEVADKLEPPTLR</sequence>
<dbReference type="EMBL" id="BMIG01000027">
    <property type="protein sequence ID" value="GGB14327.1"/>
    <property type="molecule type" value="Genomic_DNA"/>
</dbReference>
<evidence type="ECO:0000313" key="3">
    <source>
        <dbReference type="Proteomes" id="UP000620596"/>
    </source>
</evidence>
<feature type="transmembrane region" description="Helical" evidence="1">
    <location>
        <begin position="56"/>
        <end position="76"/>
    </location>
</feature>
<reference evidence="2" key="2">
    <citation type="submission" date="2020-09" db="EMBL/GenBank/DDBJ databases">
        <authorList>
            <person name="Sun Q."/>
            <person name="Zhou Y."/>
        </authorList>
    </citation>
    <scope>NUCLEOTIDE SEQUENCE</scope>
    <source>
        <strain evidence="2">CGMCC 1.15322</strain>
    </source>
</reference>
<comment type="caution">
    <text evidence="2">The sequence shown here is derived from an EMBL/GenBank/DDBJ whole genome shotgun (WGS) entry which is preliminary data.</text>
</comment>
<dbReference type="RefSeq" id="WP_188710280.1">
    <property type="nucleotide sequence ID" value="NZ_BMIG01000027.1"/>
</dbReference>
<proteinExistence type="predicted"/>
<keyword evidence="1" id="KW-1133">Transmembrane helix</keyword>
<keyword evidence="1" id="KW-0472">Membrane</keyword>
<reference evidence="2" key="1">
    <citation type="journal article" date="2014" name="Int. J. Syst. Evol. Microbiol.">
        <title>Complete genome sequence of Corynebacterium casei LMG S-19264T (=DSM 44701T), isolated from a smear-ripened cheese.</title>
        <authorList>
            <consortium name="US DOE Joint Genome Institute (JGI-PGF)"/>
            <person name="Walter F."/>
            <person name="Albersmeier A."/>
            <person name="Kalinowski J."/>
            <person name="Ruckert C."/>
        </authorList>
    </citation>
    <scope>NUCLEOTIDE SEQUENCE</scope>
    <source>
        <strain evidence="2">CGMCC 1.15322</strain>
    </source>
</reference>
<accession>A0A916SUH4</accession>
<protein>
    <submittedName>
        <fullName evidence="2">Uncharacterized protein</fullName>
    </submittedName>
</protein>
<keyword evidence="1" id="KW-0812">Transmembrane</keyword>
<keyword evidence="3" id="KW-1185">Reference proteome</keyword>
<dbReference type="Proteomes" id="UP000620596">
    <property type="component" value="Unassembled WGS sequence"/>
</dbReference>
<evidence type="ECO:0000313" key="2">
    <source>
        <dbReference type="EMBL" id="GGB14327.1"/>
    </source>
</evidence>
<name>A0A916SUH4_9BURK</name>
<evidence type="ECO:0000256" key="1">
    <source>
        <dbReference type="SAM" id="Phobius"/>
    </source>
</evidence>
<gene>
    <name evidence="2" type="ORF">GCM10011496_39100</name>
</gene>